<dbReference type="Gene3D" id="3.10.129.10">
    <property type="entry name" value="Hotdog Thioesterase"/>
    <property type="match status" value="1"/>
</dbReference>
<dbReference type="CDD" id="cd03443">
    <property type="entry name" value="PaaI_thioesterase"/>
    <property type="match status" value="1"/>
</dbReference>
<dbReference type="InterPro" id="IPR039298">
    <property type="entry name" value="ACOT13"/>
</dbReference>
<comment type="caution">
    <text evidence="4">The sequence shown here is derived from an EMBL/GenBank/DDBJ whole genome shotgun (WGS) entry which is preliminary data.</text>
</comment>
<protein>
    <submittedName>
        <fullName evidence="4">PaaI family thioesterase</fullName>
    </submittedName>
</protein>
<feature type="domain" description="Thioesterase" evidence="3">
    <location>
        <begin position="50"/>
        <end position="127"/>
    </location>
</feature>
<dbReference type="NCBIfam" id="TIGR00369">
    <property type="entry name" value="unchar_dom_1"/>
    <property type="match status" value="1"/>
</dbReference>
<dbReference type="Proteomes" id="UP000319897">
    <property type="component" value="Unassembled WGS sequence"/>
</dbReference>
<dbReference type="PANTHER" id="PTHR21660">
    <property type="entry name" value="THIOESTERASE SUPERFAMILY MEMBER-RELATED"/>
    <property type="match status" value="1"/>
</dbReference>
<reference evidence="4 5" key="1">
    <citation type="submission" date="2019-06" db="EMBL/GenBank/DDBJ databases">
        <authorList>
            <person name="Lee I."/>
            <person name="Jang G.I."/>
            <person name="Hwang C.Y."/>
        </authorList>
    </citation>
    <scope>NUCLEOTIDE SEQUENCE [LARGE SCALE GENOMIC DNA]</scope>
    <source>
        <strain evidence="4 5">PAMC 28131</strain>
    </source>
</reference>
<dbReference type="AlphaFoldDB" id="A0A501XMC8"/>
<name>A0A501XMC8_9SPHN</name>
<dbReference type="InterPro" id="IPR003736">
    <property type="entry name" value="PAAI_dom"/>
</dbReference>
<dbReference type="InterPro" id="IPR029069">
    <property type="entry name" value="HotDog_dom_sf"/>
</dbReference>
<evidence type="ECO:0000256" key="2">
    <source>
        <dbReference type="ARBA" id="ARBA00022801"/>
    </source>
</evidence>
<dbReference type="SUPFAM" id="SSF54637">
    <property type="entry name" value="Thioesterase/thiol ester dehydrase-isomerase"/>
    <property type="match status" value="1"/>
</dbReference>
<evidence type="ECO:0000259" key="3">
    <source>
        <dbReference type="Pfam" id="PF03061"/>
    </source>
</evidence>
<accession>A0A501XMC8</accession>
<proteinExistence type="inferred from homology"/>
<gene>
    <name evidence="4" type="ORF">FJQ54_08085</name>
</gene>
<dbReference type="GO" id="GO:0047617">
    <property type="term" value="F:fatty acyl-CoA hydrolase activity"/>
    <property type="evidence" value="ECO:0007669"/>
    <property type="project" value="InterPro"/>
</dbReference>
<dbReference type="EMBL" id="VFSU01000021">
    <property type="protein sequence ID" value="TPE61842.1"/>
    <property type="molecule type" value="Genomic_DNA"/>
</dbReference>
<comment type="similarity">
    <text evidence="1">Belongs to the thioesterase PaaI family.</text>
</comment>
<dbReference type="InterPro" id="IPR006683">
    <property type="entry name" value="Thioestr_dom"/>
</dbReference>
<keyword evidence="2" id="KW-0378">Hydrolase</keyword>
<sequence length="155" mass="16508">MADDTQLLERMRAKKAPTTALLGMELEAVDQAAGTTRYRMLATPQFCNPMGNLQGGIITTALDDAAATAVIVKAGRRVGVPTIEFKVSFFGPARLGGTYFFSGRVLKLGRTISFAEADMTDETGKLLARLTTSCVIMELEGPGLFAGADGKMEPQ</sequence>
<evidence type="ECO:0000313" key="5">
    <source>
        <dbReference type="Proteomes" id="UP000319897"/>
    </source>
</evidence>
<evidence type="ECO:0000256" key="1">
    <source>
        <dbReference type="ARBA" id="ARBA00008324"/>
    </source>
</evidence>
<dbReference type="Pfam" id="PF03061">
    <property type="entry name" value="4HBT"/>
    <property type="match status" value="1"/>
</dbReference>
<organism evidence="4 5">
    <name type="scientific">Sandaracinobacter neustonicus</name>
    <dbReference type="NCBI Taxonomy" id="1715348"/>
    <lineage>
        <taxon>Bacteria</taxon>
        <taxon>Pseudomonadati</taxon>
        <taxon>Pseudomonadota</taxon>
        <taxon>Alphaproteobacteria</taxon>
        <taxon>Sphingomonadales</taxon>
        <taxon>Sphingosinicellaceae</taxon>
        <taxon>Sandaracinobacter</taxon>
    </lineage>
</organism>
<dbReference type="PANTHER" id="PTHR21660:SF1">
    <property type="entry name" value="ACYL-COENZYME A THIOESTERASE 13"/>
    <property type="match status" value="1"/>
</dbReference>
<dbReference type="RefSeq" id="WP_140927901.1">
    <property type="nucleotide sequence ID" value="NZ_VFSU01000021.1"/>
</dbReference>
<dbReference type="OrthoDB" id="9813282at2"/>
<keyword evidence="5" id="KW-1185">Reference proteome</keyword>
<evidence type="ECO:0000313" key="4">
    <source>
        <dbReference type="EMBL" id="TPE61842.1"/>
    </source>
</evidence>